<dbReference type="AlphaFoldDB" id="A0A8J4T5Z1"/>
<dbReference type="OrthoDB" id="10331561at2759"/>
<evidence type="ECO:0000313" key="3">
    <source>
        <dbReference type="Proteomes" id="UP000748531"/>
    </source>
</evidence>
<accession>A0A8J4T5Z1</accession>
<protein>
    <submittedName>
        <fullName evidence="2">Uncharacterized protein</fullName>
    </submittedName>
</protein>
<organism evidence="2 3">
    <name type="scientific">Paragonimus heterotremus</name>
    <dbReference type="NCBI Taxonomy" id="100268"/>
    <lineage>
        <taxon>Eukaryota</taxon>
        <taxon>Metazoa</taxon>
        <taxon>Spiralia</taxon>
        <taxon>Lophotrochozoa</taxon>
        <taxon>Platyhelminthes</taxon>
        <taxon>Trematoda</taxon>
        <taxon>Digenea</taxon>
        <taxon>Plagiorchiida</taxon>
        <taxon>Troglotremata</taxon>
        <taxon>Troglotrematidae</taxon>
        <taxon>Paragonimus</taxon>
    </lineage>
</organism>
<gene>
    <name evidence="2" type="ORF">PHET_11833</name>
</gene>
<name>A0A8J4T5Z1_9TREM</name>
<evidence type="ECO:0000313" key="2">
    <source>
        <dbReference type="EMBL" id="KAF5394317.1"/>
    </source>
</evidence>
<reference evidence="2" key="1">
    <citation type="submission" date="2019-05" db="EMBL/GenBank/DDBJ databases">
        <title>Annotation for the trematode Paragonimus heterotremus.</title>
        <authorList>
            <person name="Choi Y.-J."/>
        </authorList>
    </citation>
    <scope>NUCLEOTIDE SEQUENCE</scope>
    <source>
        <strain evidence="2">LC</strain>
    </source>
</reference>
<proteinExistence type="predicted"/>
<sequence length="89" mass="9545">MAAVAAAAAAALYPNAATAADLYSLAAGPRSGMRRPQRGNSPNDYGSRTYDGRRRQNSAYNTSNRRPYRTGERGMISYNDLDDPGNDGT</sequence>
<feature type="region of interest" description="Disordered" evidence="1">
    <location>
        <begin position="27"/>
        <end position="89"/>
    </location>
</feature>
<comment type="caution">
    <text evidence="2">The sequence shown here is derived from an EMBL/GenBank/DDBJ whole genome shotgun (WGS) entry which is preliminary data.</text>
</comment>
<keyword evidence="3" id="KW-1185">Reference proteome</keyword>
<feature type="compositionally biased region" description="Acidic residues" evidence="1">
    <location>
        <begin position="80"/>
        <end position="89"/>
    </location>
</feature>
<dbReference type="Proteomes" id="UP000748531">
    <property type="component" value="Unassembled WGS sequence"/>
</dbReference>
<dbReference type="EMBL" id="LUCH01019101">
    <property type="protein sequence ID" value="KAF5394317.1"/>
    <property type="molecule type" value="Genomic_DNA"/>
</dbReference>
<evidence type="ECO:0000256" key="1">
    <source>
        <dbReference type="SAM" id="MobiDB-lite"/>
    </source>
</evidence>